<dbReference type="InterPro" id="IPR019454">
    <property type="entry name" value="Lipoprot_YkyA-like"/>
</dbReference>
<protein>
    <submittedName>
        <fullName evidence="2">A0A073KCB5 (Uncharacterized protein)</fullName>
    </submittedName>
</protein>
<gene>
    <name evidence="2" type="ORF">BCB44BAC_01667</name>
</gene>
<feature type="coiled-coil region" evidence="1">
    <location>
        <begin position="38"/>
        <end position="111"/>
    </location>
</feature>
<evidence type="ECO:0000313" key="3">
    <source>
        <dbReference type="Proteomes" id="UP000242164"/>
    </source>
</evidence>
<reference evidence="2 3" key="1">
    <citation type="submission" date="2016-08" db="EMBL/GenBank/DDBJ databases">
        <authorList>
            <person name="Loux V."/>
            <person name="Rue O."/>
        </authorList>
    </citation>
    <scope>NUCLEOTIDE SEQUENCE [LARGE SCALE GENOMIC DNA]</scope>
    <source>
        <strain evidence="2 3">AFSSA_08CEB44bac</strain>
    </source>
</reference>
<dbReference type="EMBL" id="FMIK01000022">
    <property type="protein sequence ID" value="SCL90128.1"/>
    <property type="molecule type" value="Genomic_DNA"/>
</dbReference>
<dbReference type="Gene3D" id="1.20.120.570">
    <property type="entry name" value="YkyA-like"/>
    <property type="match status" value="1"/>
</dbReference>
<accession>A0AAX2CFM9</accession>
<sequence>MEEWKVIYRKVALVGALSVGLLSGCFGEKPEENIFVAFENAAKQEKMLSDDVKKLEKLEKQDQELYAQIMKEGKEHNEAVIQKIDQAVANVDEREKIITNEKDLLEKAQKEIKSVPDYADKIEDKKIQKQAKKVNEAYKNRYESFKKMNESYKQALTIEKELYEKLKVKETKLKEIGEKVKAFNTLSEEIQKEREKFNQYTKEYNEGKVAFYKNANIKIKEGKKDK</sequence>
<dbReference type="AlphaFoldDB" id="A0AAX2CFM9"/>
<evidence type="ECO:0000313" key="2">
    <source>
        <dbReference type="EMBL" id="SCL90128.1"/>
    </source>
</evidence>
<organism evidence="2 3">
    <name type="scientific">Bacillus cytotoxicus</name>
    <dbReference type="NCBI Taxonomy" id="580165"/>
    <lineage>
        <taxon>Bacteria</taxon>
        <taxon>Bacillati</taxon>
        <taxon>Bacillota</taxon>
        <taxon>Bacilli</taxon>
        <taxon>Bacillales</taxon>
        <taxon>Bacillaceae</taxon>
        <taxon>Bacillus</taxon>
        <taxon>Bacillus cereus group</taxon>
    </lineage>
</organism>
<dbReference type="SUPFAM" id="SSF140423">
    <property type="entry name" value="MW0975(SA0943)-like"/>
    <property type="match status" value="1"/>
</dbReference>
<name>A0AAX2CFM9_9BACI</name>
<dbReference type="Proteomes" id="UP000242164">
    <property type="component" value="Unassembled WGS sequence"/>
</dbReference>
<evidence type="ECO:0000256" key="1">
    <source>
        <dbReference type="SAM" id="Coils"/>
    </source>
</evidence>
<dbReference type="Pfam" id="PF10368">
    <property type="entry name" value="YkyA"/>
    <property type="match status" value="1"/>
</dbReference>
<dbReference type="PROSITE" id="PS51257">
    <property type="entry name" value="PROKAR_LIPOPROTEIN"/>
    <property type="match status" value="1"/>
</dbReference>
<dbReference type="InterPro" id="IPR036785">
    <property type="entry name" value="YkyA-like_sf"/>
</dbReference>
<proteinExistence type="predicted"/>
<keyword evidence="1" id="KW-0175">Coiled coil</keyword>
<comment type="caution">
    <text evidence="2">The sequence shown here is derived from an EMBL/GenBank/DDBJ whole genome shotgun (WGS) entry which is preliminary data.</text>
</comment>